<dbReference type="AlphaFoldDB" id="A0AAD6TIQ0"/>
<comment type="caution">
    <text evidence="2">The sequence shown here is derived from an EMBL/GenBank/DDBJ whole genome shotgun (WGS) entry which is preliminary data.</text>
</comment>
<accession>A0AAD6TIQ0</accession>
<gene>
    <name evidence="2" type="ORF">C8F04DRAFT_3515</name>
</gene>
<feature type="compositionally biased region" description="Polar residues" evidence="1">
    <location>
        <begin position="19"/>
        <end position="32"/>
    </location>
</feature>
<keyword evidence="3" id="KW-1185">Reference proteome</keyword>
<evidence type="ECO:0000313" key="3">
    <source>
        <dbReference type="Proteomes" id="UP001218188"/>
    </source>
</evidence>
<dbReference type="Proteomes" id="UP001218188">
    <property type="component" value="Unassembled WGS sequence"/>
</dbReference>
<protein>
    <submittedName>
        <fullName evidence="2">Uncharacterized protein</fullName>
    </submittedName>
</protein>
<evidence type="ECO:0000256" key="1">
    <source>
        <dbReference type="SAM" id="MobiDB-lite"/>
    </source>
</evidence>
<evidence type="ECO:0000313" key="2">
    <source>
        <dbReference type="EMBL" id="KAJ7047344.1"/>
    </source>
</evidence>
<name>A0AAD6TIQ0_9AGAR</name>
<feature type="region of interest" description="Disordered" evidence="1">
    <location>
        <begin position="1"/>
        <end position="219"/>
    </location>
</feature>
<organism evidence="2 3">
    <name type="scientific">Mycena alexandri</name>
    <dbReference type="NCBI Taxonomy" id="1745969"/>
    <lineage>
        <taxon>Eukaryota</taxon>
        <taxon>Fungi</taxon>
        <taxon>Dikarya</taxon>
        <taxon>Basidiomycota</taxon>
        <taxon>Agaricomycotina</taxon>
        <taxon>Agaricomycetes</taxon>
        <taxon>Agaricomycetidae</taxon>
        <taxon>Agaricales</taxon>
        <taxon>Marasmiineae</taxon>
        <taxon>Mycenaceae</taxon>
        <taxon>Mycena</taxon>
    </lineage>
</organism>
<sequence length="219" mass="23844">MEDLPPPAYSKEYKRPAVNSLNHNSPAASHNNRLGDGTQALNSSKRADGRGARPLPLPPSLKTGTVSPLRLHKKSQSAVIPSIERPWKPPSLEPPNRGVDRWDPAGQNPPHFRNREADSAQMPQKYLRSPPPTPAPLQYGRNVGHFPMPPPNRGREALHGLPQGGAVDPNAFYNPAVSGHLPRSSISHMPPRNNTPLDNNGPSMPPNSRPSNGPHVRWG</sequence>
<reference evidence="2" key="1">
    <citation type="submission" date="2023-03" db="EMBL/GenBank/DDBJ databases">
        <title>Massive genome expansion in bonnet fungi (Mycena s.s.) driven by repeated elements and novel gene families across ecological guilds.</title>
        <authorList>
            <consortium name="Lawrence Berkeley National Laboratory"/>
            <person name="Harder C.B."/>
            <person name="Miyauchi S."/>
            <person name="Viragh M."/>
            <person name="Kuo A."/>
            <person name="Thoen E."/>
            <person name="Andreopoulos B."/>
            <person name="Lu D."/>
            <person name="Skrede I."/>
            <person name="Drula E."/>
            <person name="Henrissat B."/>
            <person name="Morin E."/>
            <person name="Kohler A."/>
            <person name="Barry K."/>
            <person name="LaButti K."/>
            <person name="Morin E."/>
            <person name="Salamov A."/>
            <person name="Lipzen A."/>
            <person name="Mereny Z."/>
            <person name="Hegedus B."/>
            <person name="Baldrian P."/>
            <person name="Stursova M."/>
            <person name="Weitz H."/>
            <person name="Taylor A."/>
            <person name="Grigoriev I.V."/>
            <person name="Nagy L.G."/>
            <person name="Martin F."/>
            <person name="Kauserud H."/>
        </authorList>
    </citation>
    <scope>NUCLEOTIDE SEQUENCE</scope>
    <source>
        <strain evidence="2">CBHHK200</strain>
    </source>
</reference>
<feature type="compositionally biased region" description="Polar residues" evidence="1">
    <location>
        <begin position="184"/>
        <end position="202"/>
    </location>
</feature>
<proteinExistence type="predicted"/>
<dbReference type="EMBL" id="JARJCM010000001">
    <property type="protein sequence ID" value="KAJ7047344.1"/>
    <property type="molecule type" value="Genomic_DNA"/>
</dbReference>